<evidence type="ECO:0000313" key="2">
    <source>
        <dbReference type="EMBL" id="GIY68516.1"/>
    </source>
</evidence>
<reference evidence="2 3" key="1">
    <citation type="submission" date="2021-06" db="EMBL/GenBank/DDBJ databases">
        <title>Caerostris darwini draft genome.</title>
        <authorList>
            <person name="Kono N."/>
            <person name="Arakawa K."/>
        </authorList>
    </citation>
    <scope>NUCLEOTIDE SEQUENCE [LARGE SCALE GENOMIC DNA]</scope>
</reference>
<comment type="caution">
    <text evidence="2">The sequence shown here is derived from an EMBL/GenBank/DDBJ whole genome shotgun (WGS) entry which is preliminary data.</text>
</comment>
<accession>A0AAV4VEG0</accession>
<gene>
    <name evidence="2" type="ORF">CDAR_398581</name>
</gene>
<feature type="compositionally biased region" description="Polar residues" evidence="1">
    <location>
        <begin position="9"/>
        <end position="20"/>
    </location>
</feature>
<protein>
    <submittedName>
        <fullName evidence="2">Uncharacterized protein</fullName>
    </submittedName>
</protein>
<evidence type="ECO:0000313" key="3">
    <source>
        <dbReference type="Proteomes" id="UP001054837"/>
    </source>
</evidence>
<sequence>MFPDPEGETPSQKWIRNQQGIRDGHPPGTLRSRIRQMEENPHVPGEKETPRGQKETPKGEGKGRGWRQEEVEKQKEIQKPIPIQKQKEIQKPIPIQKQKEIQKSIQIQKFFE</sequence>
<dbReference type="Proteomes" id="UP001054837">
    <property type="component" value="Unassembled WGS sequence"/>
</dbReference>
<proteinExistence type="predicted"/>
<name>A0AAV4VEG0_9ARAC</name>
<dbReference type="EMBL" id="BPLQ01012875">
    <property type="protein sequence ID" value="GIY68516.1"/>
    <property type="molecule type" value="Genomic_DNA"/>
</dbReference>
<keyword evidence="3" id="KW-1185">Reference proteome</keyword>
<evidence type="ECO:0000256" key="1">
    <source>
        <dbReference type="SAM" id="MobiDB-lite"/>
    </source>
</evidence>
<organism evidence="2 3">
    <name type="scientific">Caerostris darwini</name>
    <dbReference type="NCBI Taxonomy" id="1538125"/>
    <lineage>
        <taxon>Eukaryota</taxon>
        <taxon>Metazoa</taxon>
        <taxon>Ecdysozoa</taxon>
        <taxon>Arthropoda</taxon>
        <taxon>Chelicerata</taxon>
        <taxon>Arachnida</taxon>
        <taxon>Araneae</taxon>
        <taxon>Araneomorphae</taxon>
        <taxon>Entelegynae</taxon>
        <taxon>Araneoidea</taxon>
        <taxon>Araneidae</taxon>
        <taxon>Caerostris</taxon>
    </lineage>
</organism>
<feature type="compositionally biased region" description="Basic and acidic residues" evidence="1">
    <location>
        <begin position="35"/>
        <end position="78"/>
    </location>
</feature>
<feature type="region of interest" description="Disordered" evidence="1">
    <location>
        <begin position="1"/>
        <end position="95"/>
    </location>
</feature>
<dbReference type="AlphaFoldDB" id="A0AAV4VEG0"/>